<evidence type="ECO:0000313" key="1">
    <source>
        <dbReference type="EMBL" id="GIN58484.1"/>
    </source>
</evidence>
<dbReference type="RefSeq" id="WP_212966675.1">
    <property type="nucleotide sequence ID" value="NZ_BORB01000024.1"/>
</dbReference>
<protein>
    <submittedName>
        <fullName evidence="1">Uncharacterized protein</fullName>
    </submittedName>
</protein>
<sequence>MTTKTKSNKKIKHTLGNMDINFMAEKMKADDFLEKFGDPQTIILINDKGERLEIKGSNLAGVWYSDIEQFDDEELLIF</sequence>
<reference evidence="1 2" key="1">
    <citation type="submission" date="2021-03" db="EMBL/GenBank/DDBJ databases">
        <title>Antimicrobial resistance genes in bacteria isolated from Japanese honey, and their potential for conferring macrolide and lincosamide resistance in the American foulbrood pathogen Paenibacillus larvae.</title>
        <authorList>
            <person name="Okamoto M."/>
            <person name="Kumagai M."/>
            <person name="Kanamori H."/>
            <person name="Takamatsu D."/>
        </authorList>
    </citation>
    <scope>NUCLEOTIDE SEQUENCE [LARGE SCALE GENOMIC DNA]</scope>
    <source>
        <strain evidence="1 2">J8TS2</strain>
    </source>
</reference>
<evidence type="ECO:0000313" key="2">
    <source>
        <dbReference type="Proteomes" id="UP000679950"/>
    </source>
</evidence>
<keyword evidence="2" id="KW-1185">Reference proteome</keyword>
<dbReference type="EMBL" id="BORB01000024">
    <property type="protein sequence ID" value="GIN58484.1"/>
    <property type="molecule type" value="Genomic_DNA"/>
</dbReference>
<accession>A0ABQ4KLW1</accession>
<name>A0ABQ4KLW1_9BACI</name>
<gene>
    <name evidence="1" type="ORF">J8TS2_28030</name>
</gene>
<dbReference type="Proteomes" id="UP000679950">
    <property type="component" value="Unassembled WGS sequence"/>
</dbReference>
<comment type="caution">
    <text evidence="1">The sequence shown here is derived from an EMBL/GenBank/DDBJ whole genome shotgun (WGS) entry which is preliminary data.</text>
</comment>
<proteinExistence type="predicted"/>
<organism evidence="1 2">
    <name type="scientific">Lederbergia ruris</name>
    <dbReference type="NCBI Taxonomy" id="217495"/>
    <lineage>
        <taxon>Bacteria</taxon>
        <taxon>Bacillati</taxon>
        <taxon>Bacillota</taxon>
        <taxon>Bacilli</taxon>
        <taxon>Bacillales</taxon>
        <taxon>Bacillaceae</taxon>
        <taxon>Lederbergia</taxon>
    </lineage>
</organism>